<dbReference type="SUPFAM" id="SSF55031">
    <property type="entry name" value="Bacterial exopeptidase dimerisation domain"/>
    <property type="match status" value="1"/>
</dbReference>
<dbReference type="STRING" id="1794912.AXX12_00355"/>
<accession>A0A154BVR7</accession>
<dbReference type="PANTHER" id="PTHR32494:SF5">
    <property type="entry name" value="ALLANTOATE AMIDOHYDROLASE"/>
    <property type="match status" value="1"/>
</dbReference>
<keyword evidence="3" id="KW-0862">Zinc</keyword>
<dbReference type="EMBL" id="LSGP01000001">
    <property type="protein sequence ID" value="KYZ78032.1"/>
    <property type="molecule type" value="Genomic_DNA"/>
</dbReference>
<feature type="binding site" evidence="4">
    <location>
        <position position="214"/>
    </location>
    <ligand>
        <name>allantoate</name>
        <dbReference type="ChEBI" id="CHEBI:17536"/>
    </ligand>
</feature>
<dbReference type="Gene3D" id="3.30.70.360">
    <property type="match status" value="1"/>
</dbReference>
<dbReference type="NCBIfam" id="NF006771">
    <property type="entry name" value="PRK09290.1-5"/>
    <property type="match status" value="1"/>
</dbReference>
<feature type="binding site" evidence="4">
    <location>
        <position position="288"/>
    </location>
    <ligand>
        <name>allantoate</name>
        <dbReference type="ChEBI" id="CHEBI:17536"/>
    </ligand>
</feature>
<dbReference type="Proteomes" id="UP000076268">
    <property type="component" value="Unassembled WGS sequence"/>
</dbReference>
<evidence type="ECO:0000256" key="2">
    <source>
        <dbReference type="ARBA" id="ARBA00022801"/>
    </source>
</evidence>
<dbReference type="AlphaFoldDB" id="A0A154BVR7"/>
<feature type="binding site" evidence="4">
    <location>
        <position position="275"/>
    </location>
    <ligand>
        <name>allantoate</name>
        <dbReference type="ChEBI" id="CHEBI:17536"/>
    </ligand>
</feature>
<protein>
    <submittedName>
        <fullName evidence="6">Zn-dependent hydrolase</fullName>
    </submittedName>
</protein>
<feature type="binding site" evidence="3">
    <location>
        <position position="90"/>
    </location>
    <ligand>
        <name>Zn(2+)</name>
        <dbReference type="ChEBI" id="CHEBI:29105"/>
        <label>2</label>
    </ligand>
</feature>
<dbReference type="OrthoDB" id="9808195at2"/>
<dbReference type="InterPro" id="IPR010158">
    <property type="entry name" value="Amidase_Cbmase"/>
</dbReference>
<dbReference type="RefSeq" id="WP_066236643.1">
    <property type="nucleotide sequence ID" value="NZ_LSGP01000001.1"/>
</dbReference>
<comment type="similarity">
    <text evidence="1">Belongs to the peptidase M20 family.</text>
</comment>
<feature type="domain" description="Peptidase M20 dimerisation" evidence="5">
    <location>
        <begin position="215"/>
        <end position="309"/>
    </location>
</feature>
<evidence type="ECO:0000256" key="3">
    <source>
        <dbReference type="PIRSR" id="PIRSR001235-1"/>
    </source>
</evidence>
<evidence type="ECO:0000256" key="4">
    <source>
        <dbReference type="PIRSR" id="PIRSR001235-2"/>
    </source>
</evidence>
<dbReference type="InterPro" id="IPR036264">
    <property type="entry name" value="Bact_exopeptidase_dim_dom"/>
</dbReference>
<gene>
    <name evidence="6" type="ORF">AXX12_00355</name>
</gene>
<dbReference type="CDD" id="cd03884">
    <property type="entry name" value="M20_bAS"/>
    <property type="match status" value="1"/>
</dbReference>
<evidence type="ECO:0000313" key="7">
    <source>
        <dbReference type="Proteomes" id="UP000076268"/>
    </source>
</evidence>
<dbReference type="Pfam" id="PF01546">
    <property type="entry name" value="Peptidase_M20"/>
    <property type="match status" value="1"/>
</dbReference>
<feature type="binding site" evidence="3">
    <location>
        <position position="189"/>
    </location>
    <ligand>
        <name>Zn(2+)</name>
        <dbReference type="ChEBI" id="CHEBI:29105"/>
        <label>1</label>
    </ligand>
</feature>
<keyword evidence="7" id="KW-1185">Reference proteome</keyword>
<reference evidence="6 7" key="1">
    <citation type="submission" date="2016-02" db="EMBL/GenBank/DDBJ databases">
        <title>Anaerosporomusa subterraneum gen. nov., sp. nov., a spore-forming obligate anaerobe isolated from saprolite.</title>
        <authorList>
            <person name="Choi J.K."/>
            <person name="Shah M."/>
            <person name="Yee N."/>
        </authorList>
    </citation>
    <scope>NUCLEOTIDE SEQUENCE [LARGE SCALE GENOMIC DNA]</scope>
    <source>
        <strain evidence="6 7">RU4</strain>
    </source>
</reference>
<proteinExistence type="inferred from homology"/>
<feature type="binding site" evidence="3">
    <location>
        <position position="382"/>
    </location>
    <ligand>
        <name>Zn(2+)</name>
        <dbReference type="ChEBI" id="CHEBI:29105"/>
        <label>2</label>
    </ligand>
</feature>
<evidence type="ECO:0000256" key="1">
    <source>
        <dbReference type="ARBA" id="ARBA00006153"/>
    </source>
</evidence>
<dbReference type="NCBIfam" id="TIGR01879">
    <property type="entry name" value="hydantase"/>
    <property type="match status" value="1"/>
</dbReference>
<organism evidence="6 7">
    <name type="scientific">Anaerosporomusa subterranea</name>
    <dbReference type="NCBI Taxonomy" id="1794912"/>
    <lineage>
        <taxon>Bacteria</taxon>
        <taxon>Bacillati</taxon>
        <taxon>Bacillota</taxon>
        <taxon>Negativicutes</taxon>
        <taxon>Acetonemataceae</taxon>
        <taxon>Anaerosporomusa</taxon>
    </lineage>
</organism>
<dbReference type="PIRSF" id="PIRSF001235">
    <property type="entry name" value="Amidase_carbamoylase"/>
    <property type="match status" value="1"/>
</dbReference>
<name>A0A154BVR7_ANASB</name>
<evidence type="ECO:0000259" key="5">
    <source>
        <dbReference type="Pfam" id="PF07687"/>
    </source>
</evidence>
<dbReference type="Pfam" id="PF07687">
    <property type="entry name" value="M20_dimer"/>
    <property type="match status" value="1"/>
</dbReference>
<dbReference type="SUPFAM" id="SSF53187">
    <property type="entry name" value="Zn-dependent exopeptidases"/>
    <property type="match status" value="1"/>
</dbReference>
<feature type="binding site" evidence="3">
    <location>
        <position position="90"/>
    </location>
    <ligand>
        <name>Zn(2+)</name>
        <dbReference type="ChEBI" id="CHEBI:29105"/>
        <label>1</label>
    </ligand>
</feature>
<dbReference type="GO" id="GO:0046872">
    <property type="term" value="F:metal ion binding"/>
    <property type="evidence" value="ECO:0007669"/>
    <property type="project" value="UniProtKB-KW"/>
</dbReference>
<comment type="caution">
    <text evidence="6">The sequence shown here is derived from an EMBL/GenBank/DDBJ whole genome shotgun (WGS) entry which is preliminary data.</text>
</comment>
<dbReference type="Gene3D" id="3.40.630.10">
    <property type="entry name" value="Zn peptidases"/>
    <property type="match status" value="1"/>
</dbReference>
<keyword evidence="2 6" id="KW-0378">Hydrolase</keyword>
<dbReference type="PANTHER" id="PTHR32494">
    <property type="entry name" value="ALLANTOATE DEIMINASE-RELATED"/>
    <property type="match status" value="1"/>
</dbReference>
<feature type="binding site" evidence="3">
    <location>
        <position position="79"/>
    </location>
    <ligand>
        <name>Zn(2+)</name>
        <dbReference type="ChEBI" id="CHEBI:29105"/>
        <label>1</label>
    </ligand>
</feature>
<dbReference type="InterPro" id="IPR002933">
    <property type="entry name" value="Peptidase_M20"/>
</dbReference>
<keyword evidence="3" id="KW-0479">Metal-binding</keyword>
<feature type="binding site" evidence="3">
    <location>
        <position position="125"/>
    </location>
    <ligand>
        <name>Zn(2+)</name>
        <dbReference type="ChEBI" id="CHEBI:29105"/>
        <label>2</label>
    </ligand>
</feature>
<sequence>MVNSKRIEKWFSQLAVVGTDAGGGFTRLAFSDSDWQVRDIVIELMQNAGLTVRFDAFGNIIGRREGKNPDAPVVMLGSHTDSVPNGGNFDGVLGVLAAIEAVQCMQESGEENYHPIEVVVFMAEESSRFGYATLGSKVFCGKISLENLESYKDKQGISLAQEMRLRGLVPEKIAQACYTGEIKSFLELHIEQGKALELTGHQIGVVTGIAAPTRLRLMVTGMADHSGATPMNMRQDALTAAAEIILQVEALATAELQNGVVGTTGIVKAEPGVMNVIPGRVELGIDIRGISSDSKHRVIDNLVAAVDSIKDRRGVGVEIVTLTDDTPVQISGEMIDFLDDICKQFPYPTMRMPSGAGHDAMHIAAIAETGMLFIPCRGGISHNPGEWASIDDIVAGTEIVLAAVRKLASQEFSWQK</sequence>
<comment type="cofactor">
    <cofactor evidence="3">
        <name>Zn(2+)</name>
        <dbReference type="ChEBI" id="CHEBI:29105"/>
    </cofactor>
    <text evidence="3">Binds 2 Zn(2+) ions per subunit.</text>
</comment>
<dbReference type="GO" id="GO:0016813">
    <property type="term" value="F:hydrolase activity, acting on carbon-nitrogen (but not peptide) bonds, in linear amidines"/>
    <property type="evidence" value="ECO:0007669"/>
    <property type="project" value="InterPro"/>
</dbReference>
<evidence type="ECO:0000313" key="6">
    <source>
        <dbReference type="EMBL" id="KYZ78032.1"/>
    </source>
</evidence>
<dbReference type="InterPro" id="IPR011650">
    <property type="entry name" value="Peptidase_M20_dimer"/>
</dbReference>